<keyword evidence="1" id="KW-0732">Signal</keyword>
<dbReference type="RefSeq" id="WP_106317753.1">
    <property type="nucleotide sequence ID" value="NZ_BOMO01000021.1"/>
</dbReference>
<name>A0A2T0KHA9_9ACTN</name>
<dbReference type="EMBL" id="PVMZ01000004">
    <property type="protein sequence ID" value="PRX22808.1"/>
    <property type="molecule type" value="Genomic_DNA"/>
</dbReference>
<accession>A0A2T0KHA9</accession>
<evidence type="ECO:0000313" key="2">
    <source>
        <dbReference type="EMBL" id="PRX22808.1"/>
    </source>
</evidence>
<comment type="caution">
    <text evidence="2">The sequence shown here is derived from an EMBL/GenBank/DDBJ whole genome shotgun (WGS) entry which is preliminary data.</text>
</comment>
<keyword evidence="3" id="KW-1185">Reference proteome</keyword>
<sequence length="152" mass="16457">MISRRWTAAAVAGLFLGAIPAVPVQAAEPAENALSSTDVYIRNLYPHEVNVATATYDSACGGWLVEGWWTIESGEKQLVAIAQGGSFLYYAESLGDDATWGGRALSVNVPDNKFSSCEKSLRRPGSTLNPITMRRYNYSALRSEIVLPLGRS</sequence>
<evidence type="ECO:0000313" key="3">
    <source>
        <dbReference type="Proteomes" id="UP000239415"/>
    </source>
</evidence>
<gene>
    <name evidence="2" type="ORF">CLV67_104336</name>
</gene>
<feature type="chain" id="PRO_5015718078" evidence="1">
    <location>
        <begin position="27"/>
        <end position="152"/>
    </location>
</feature>
<evidence type="ECO:0000256" key="1">
    <source>
        <dbReference type="SAM" id="SignalP"/>
    </source>
</evidence>
<dbReference type="AlphaFoldDB" id="A0A2T0KHA9"/>
<proteinExistence type="predicted"/>
<reference evidence="2 3" key="1">
    <citation type="submission" date="2018-03" db="EMBL/GenBank/DDBJ databases">
        <title>Genomic Encyclopedia of Archaeal and Bacterial Type Strains, Phase II (KMG-II): from individual species to whole genera.</title>
        <authorList>
            <person name="Goeker M."/>
        </authorList>
    </citation>
    <scope>NUCLEOTIDE SEQUENCE [LARGE SCALE GENOMIC DNA]</scope>
    <source>
        <strain evidence="2 3">DSM 43146</strain>
    </source>
</reference>
<dbReference type="Proteomes" id="UP000239415">
    <property type="component" value="Unassembled WGS sequence"/>
</dbReference>
<feature type="signal peptide" evidence="1">
    <location>
        <begin position="1"/>
        <end position="26"/>
    </location>
</feature>
<dbReference type="OrthoDB" id="9806840at2"/>
<organism evidence="2 3">
    <name type="scientific">Actinoplanes italicus</name>
    <dbReference type="NCBI Taxonomy" id="113567"/>
    <lineage>
        <taxon>Bacteria</taxon>
        <taxon>Bacillati</taxon>
        <taxon>Actinomycetota</taxon>
        <taxon>Actinomycetes</taxon>
        <taxon>Micromonosporales</taxon>
        <taxon>Micromonosporaceae</taxon>
        <taxon>Actinoplanes</taxon>
    </lineage>
</organism>
<protein>
    <submittedName>
        <fullName evidence="2">Uncharacterized protein DUF1036</fullName>
    </submittedName>
</protein>